<proteinExistence type="predicted"/>
<accession>A0ABQ9FNJ5</accession>
<sequence>MYLMKTFYSNAPFMGVQSSVPGQVTPEQETDLDNVSRSVEDCAAKLFCVLPVSDIYYATLHRRHAAFNPTGFMELIKNCVTLIDAHNERENCYYKLQQHRKLLQDDKHRLEEHDREHNRLLQYNSVNKKSFANRFLVFLV</sequence>
<keyword evidence="2" id="KW-1185">Reference proteome</keyword>
<dbReference type="Proteomes" id="UP001217089">
    <property type="component" value="Unassembled WGS sequence"/>
</dbReference>
<evidence type="ECO:0000313" key="2">
    <source>
        <dbReference type="Proteomes" id="UP001217089"/>
    </source>
</evidence>
<protein>
    <submittedName>
        <fullName evidence="1">Uncharacterized protein</fullName>
    </submittedName>
</protein>
<dbReference type="EMBL" id="JARBDR010000214">
    <property type="protein sequence ID" value="KAJ8318847.1"/>
    <property type="molecule type" value="Genomic_DNA"/>
</dbReference>
<reference evidence="1 2" key="1">
    <citation type="submission" date="2022-12" db="EMBL/GenBank/DDBJ databases">
        <title>Chromosome-level genome of Tegillarca granosa.</title>
        <authorList>
            <person name="Kim J."/>
        </authorList>
    </citation>
    <scope>NUCLEOTIDE SEQUENCE [LARGE SCALE GENOMIC DNA]</scope>
    <source>
        <strain evidence="1">Teg-2019</strain>
        <tissue evidence="1">Adductor muscle</tissue>
    </source>
</reference>
<name>A0ABQ9FNJ5_TEGGR</name>
<evidence type="ECO:0000313" key="1">
    <source>
        <dbReference type="EMBL" id="KAJ8318847.1"/>
    </source>
</evidence>
<comment type="caution">
    <text evidence="1">The sequence shown here is derived from an EMBL/GenBank/DDBJ whole genome shotgun (WGS) entry which is preliminary data.</text>
</comment>
<gene>
    <name evidence="1" type="ORF">KUTeg_003938</name>
</gene>
<organism evidence="1 2">
    <name type="scientific">Tegillarca granosa</name>
    <name type="common">Malaysian cockle</name>
    <name type="synonym">Anadara granosa</name>
    <dbReference type="NCBI Taxonomy" id="220873"/>
    <lineage>
        <taxon>Eukaryota</taxon>
        <taxon>Metazoa</taxon>
        <taxon>Spiralia</taxon>
        <taxon>Lophotrochozoa</taxon>
        <taxon>Mollusca</taxon>
        <taxon>Bivalvia</taxon>
        <taxon>Autobranchia</taxon>
        <taxon>Pteriomorphia</taxon>
        <taxon>Arcoida</taxon>
        <taxon>Arcoidea</taxon>
        <taxon>Arcidae</taxon>
        <taxon>Tegillarca</taxon>
    </lineage>
</organism>